<dbReference type="KEGG" id="scoe:CP976_41950"/>
<name>A0A5J6IMX7_STRC4</name>
<organism evidence="1 2">
    <name type="scientific">Streptomyces coeruleorubidus</name>
    <dbReference type="NCBI Taxonomy" id="116188"/>
    <lineage>
        <taxon>Bacteria</taxon>
        <taxon>Bacillati</taxon>
        <taxon>Actinomycetota</taxon>
        <taxon>Actinomycetes</taxon>
        <taxon>Kitasatosporales</taxon>
        <taxon>Streptomycetaceae</taxon>
        <taxon>Streptomyces</taxon>
    </lineage>
</organism>
<dbReference type="AlphaFoldDB" id="A0A5J6IMX7"/>
<protein>
    <recommendedName>
        <fullName evidence="3">DUF2399 domain-containing protein</fullName>
    </recommendedName>
</protein>
<evidence type="ECO:0000313" key="1">
    <source>
        <dbReference type="EMBL" id="QEV30005.1"/>
    </source>
</evidence>
<sequence>MLVLSGDFDASGMDISRSFVEMTSCWKKVHRIGLEEGLITRHGLPVLRGKATDSRAADFIAAHPEIHARGQRHHTSSVTDLRL</sequence>
<accession>A0A5J6IMX7</accession>
<gene>
    <name evidence="1" type="ORF">CP976_41950</name>
</gene>
<evidence type="ECO:0008006" key="3">
    <source>
        <dbReference type="Google" id="ProtNLM"/>
    </source>
</evidence>
<dbReference type="Proteomes" id="UP000326598">
    <property type="component" value="Chromosome"/>
</dbReference>
<reference evidence="1 2" key="1">
    <citation type="submission" date="2017-09" db="EMBL/GenBank/DDBJ databases">
        <authorList>
            <person name="Lee N."/>
            <person name="Cho B.-K."/>
        </authorList>
    </citation>
    <scope>NUCLEOTIDE SEQUENCE [LARGE SCALE GENOMIC DNA]</scope>
    <source>
        <strain evidence="1 2">ATCC 13740</strain>
    </source>
</reference>
<evidence type="ECO:0000313" key="2">
    <source>
        <dbReference type="Proteomes" id="UP000326598"/>
    </source>
</evidence>
<proteinExistence type="predicted"/>
<dbReference type="EMBL" id="CP023694">
    <property type="protein sequence ID" value="QEV30005.1"/>
    <property type="molecule type" value="Genomic_DNA"/>
</dbReference>